<protein>
    <submittedName>
        <fullName evidence="1">Uncharacterized protein</fullName>
    </submittedName>
</protein>
<accession>A0A2I0WP09</accession>
<reference evidence="1 2" key="2">
    <citation type="journal article" date="2017" name="Nature">
        <title>The Apostasia genome and the evolution of orchids.</title>
        <authorList>
            <person name="Zhang G.Q."/>
            <person name="Liu K.W."/>
            <person name="Li Z."/>
            <person name="Lohaus R."/>
            <person name="Hsiao Y.Y."/>
            <person name="Niu S.C."/>
            <person name="Wang J.Y."/>
            <person name="Lin Y.C."/>
            <person name="Xu Q."/>
            <person name="Chen L.J."/>
            <person name="Yoshida K."/>
            <person name="Fujiwara S."/>
            <person name="Wang Z.W."/>
            <person name="Zhang Y.Q."/>
            <person name="Mitsuda N."/>
            <person name="Wang M."/>
            <person name="Liu G.H."/>
            <person name="Pecoraro L."/>
            <person name="Huang H.X."/>
            <person name="Xiao X.J."/>
            <person name="Lin M."/>
            <person name="Wu X.Y."/>
            <person name="Wu W.L."/>
            <person name="Chen Y.Y."/>
            <person name="Chang S.B."/>
            <person name="Sakamoto S."/>
            <person name="Ohme-Takagi M."/>
            <person name="Yagi M."/>
            <person name="Zeng S.J."/>
            <person name="Shen C.Y."/>
            <person name="Yeh C.M."/>
            <person name="Luo Y.B."/>
            <person name="Tsai W.C."/>
            <person name="Van de Peer Y."/>
            <person name="Liu Z.J."/>
        </authorList>
    </citation>
    <scope>NUCLEOTIDE SEQUENCE [LARGE SCALE GENOMIC DNA]</scope>
    <source>
        <tissue evidence="1">The whole plant</tissue>
    </source>
</reference>
<dbReference type="EMBL" id="KZ502513">
    <property type="protein sequence ID" value="PKU77397.1"/>
    <property type="molecule type" value="Genomic_DNA"/>
</dbReference>
<gene>
    <name evidence="1" type="ORF">MA16_Dca011403</name>
</gene>
<sequence>MVTTRTDSIALIFAKVIKKKKKIVKLEGLEKDERLQLINSHAFVGIENPNDHENLRVIARDIVKKLLGYPLAAKVIGGVDLDERRRRKVIESNLLGRNSINSILRLRSIATLKELRIMDNDELVSFPNEAGQWFLKVKFSLSELQFGRLKSLVSPFLLGKLFFTSETIYWSCFYASGITEPSSLFGTSNNLGMSSRVNGVHET</sequence>
<dbReference type="InterPro" id="IPR027417">
    <property type="entry name" value="P-loop_NTPase"/>
</dbReference>
<dbReference type="Proteomes" id="UP000233837">
    <property type="component" value="Unassembled WGS sequence"/>
</dbReference>
<evidence type="ECO:0000313" key="2">
    <source>
        <dbReference type="Proteomes" id="UP000233837"/>
    </source>
</evidence>
<keyword evidence="2" id="KW-1185">Reference proteome</keyword>
<reference evidence="1 2" key="1">
    <citation type="journal article" date="2016" name="Sci. Rep.">
        <title>The Dendrobium catenatum Lindl. genome sequence provides insights into polysaccharide synthase, floral development and adaptive evolution.</title>
        <authorList>
            <person name="Zhang G.Q."/>
            <person name="Xu Q."/>
            <person name="Bian C."/>
            <person name="Tsai W.C."/>
            <person name="Yeh C.M."/>
            <person name="Liu K.W."/>
            <person name="Yoshida K."/>
            <person name="Zhang L.S."/>
            <person name="Chang S.B."/>
            <person name="Chen F."/>
            <person name="Shi Y."/>
            <person name="Su Y.Y."/>
            <person name="Zhang Y.Q."/>
            <person name="Chen L.J."/>
            <person name="Yin Y."/>
            <person name="Lin M."/>
            <person name="Huang H."/>
            <person name="Deng H."/>
            <person name="Wang Z.W."/>
            <person name="Zhu S.L."/>
            <person name="Zhao X."/>
            <person name="Deng C."/>
            <person name="Niu S.C."/>
            <person name="Huang J."/>
            <person name="Wang M."/>
            <person name="Liu G.H."/>
            <person name="Yang H.J."/>
            <person name="Xiao X.J."/>
            <person name="Hsiao Y.Y."/>
            <person name="Wu W.L."/>
            <person name="Chen Y.Y."/>
            <person name="Mitsuda N."/>
            <person name="Ohme-Takagi M."/>
            <person name="Luo Y.B."/>
            <person name="Van de Peer Y."/>
            <person name="Liu Z.J."/>
        </authorList>
    </citation>
    <scope>NUCLEOTIDE SEQUENCE [LARGE SCALE GENOMIC DNA]</scope>
    <source>
        <tissue evidence="1">The whole plant</tissue>
    </source>
</reference>
<organism evidence="1 2">
    <name type="scientific">Dendrobium catenatum</name>
    <dbReference type="NCBI Taxonomy" id="906689"/>
    <lineage>
        <taxon>Eukaryota</taxon>
        <taxon>Viridiplantae</taxon>
        <taxon>Streptophyta</taxon>
        <taxon>Embryophyta</taxon>
        <taxon>Tracheophyta</taxon>
        <taxon>Spermatophyta</taxon>
        <taxon>Magnoliopsida</taxon>
        <taxon>Liliopsida</taxon>
        <taxon>Asparagales</taxon>
        <taxon>Orchidaceae</taxon>
        <taxon>Epidendroideae</taxon>
        <taxon>Malaxideae</taxon>
        <taxon>Dendrobiinae</taxon>
        <taxon>Dendrobium</taxon>
    </lineage>
</organism>
<dbReference type="GO" id="GO:0043531">
    <property type="term" value="F:ADP binding"/>
    <property type="evidence" value="ECO:0007669"/>
    <property type="project" value="InterPro"/>
</dbReference>
<name>A0A2I0WP09_9ASPA</name>
<dbReference type="AlphaFoldDB" id="A0A2I0WP09"/>
<proteinExistence type="predicted"/>
<dbReference type="SUPFAM" id="SSF52540">
    <property type="entry name" value="P-loop containing nucleoside triphosphate hydrolases"/>
    <property type="match status" value="1"/>
</dbReference>
<evidence type="ECO:0000313" key="1">
    <source>
        <dbReference type="EMBL" id="PKU77397.1"/>
    </source>
</evidence>